<evidence type="ECO:0000256" key="3">
    <source>
        <dbReference type="ARBA" id="ARBA00022679"/>
    </source>
</evidence>
<evidence type="ECO:0000256" key="5">
    <source>
        <dbReference type="ARBA" id="ARBA00022723"/>
    </source>
</evidence>
<evidence type="ECO:0000313" key="10">
    <source>
        <dbReference type="EMBL" id="ALF17819.1"/>
    </source>
</evidence>
<evidence type="ECO:0000256" key="1">
    <source>
        <dbReference type="ARBA" id="ARBA00001966"/>
    </source>
</evidence>
<dbReference type="RefSeq" id="WP_060676199.1">
    <property type="nucleotide sequence ID" value="NZ_CP012713.1"/>
</dbReference>
<keyword evidence="2" id="KW-0489">Methyltransferase</keyword>
<evidence type="ECO:0000256" key="6">
    <source>
        <dbReference type="ARBA" id="ARBA00023004"/>
    </source>
</evidence>
<name>A0A0M3US64_9FUSO</name>
<dbReference type="Gene3D" id="3.40.50.280">
    <property type="entry name" value="Cobalamin-binding domain"/>
    <property type="match status" value="1"/>
</dbReference>
<dbReference type="Pfam" id="PF02310">
    <property type="entry name" value="B12-binding"/>
    <property type="match status" value="1"/>
</dbReference>
<dbReference type="PANTHER" id="PTHR43409:SF7">
    <property type="entry name" value="BLL1977 PROTEIN"/>
    <property type="match status" value="1"/>
</dbReference>
<dbReference type="GO" id="GO:0031419">
    <property type="term" value="F:cobalamin binding"/>
    <property type="evidence" value="ECO:0007669"/>
    <property type="project" value="InterPro"/>
</dbReference>
<dbReference type="GO" id="GO:0003824">
    <property type="term" value="F:catalytic activity"/>
    <property type="evidence" value="ECO:0007669"/>
    <property type="project" value="InterPro"/>
</dbReference>
<dbReference type="SFLD" id="SFLDG01123">
    <property type="entry name" value="methyltransferase_(Class_B)"/>
    <property type="match status" value="1"/>
</dbReference>
<dbReference type="SUPFAM" id="SSF102114">
    <property type="entry name" value="Radical SAM enzymes"/>
    <property type="match status" value="1"/>
</dbReference>
<proteinExistence type="predicted"/>
<evidence type="ECO:0000256" key="7">
    <source>
        <dbReference type="ARBA" id="ARBA00023014"/>
    </source>
</evidence>
<dbReference type="InterPro" id="IPR058240">
    <property type="entry name" value="rSAM_sf"/>
</dbReference>
<dbReference type="SFLD" id="SFLDS00029">
    <property type="entry name" value="Radical_SAM"/>
    <property type="match status" value="1"/>
</dbReference>
<dbReference type="InterPro" id="IPR023404">
    <property type="entry name" value="rSAM_horseshoe"/>
</dbReference>
<reference evidence="10 11" key="1">
    <citation type="submission" date="2015-09" db="EMBL/GenBank/DDBJ databases">
        <authorList>
            <person name="Jackson K.R."/>
            <person name="Lunt B.L."/>
            <person name="Fisher J.N.B."/>
            <person name="Gardner A.V."/>
            <person name="Bailey M.E."/>
            <person name="Deus L.M."/>
            <person name="Earl A.S."/>
            <person name="Gibby P.D."/>
            <person name="Hartmann K.A."/>
            <person name="Liu J.E."/>
            <person name="Manci A.M."/>
            <person name="Nielsen D.A."/>
            <person name="Solomon M.B."/>
            <person name="Breakwell D.P."/>
            <person name="Burnett S.H."/>
            <person name="Grose J.H."/>
        </authorList>
    </citation>
    <scope>NUCLEOTIDE SEQUENCE [LARGE SCALE GENOMIC DNA]</scope>
    <source>
        <strain evidence="10 11">KCOM 1279</strain>
    </source>
</reference>
<keyword evidence="4" id="KW-0949">S-adenosyl-L-methionine</keyword>
<keyword evidence="6" id="KW-0408">Iron</keyword>
<dbReference type="InterPro" id="IPR007197">
    <property type="entry name" value="rSAM"/>
</dbReference>
<dbReference type="CDD" id="cd02068">
    <property type="entry name" value="radical_SAM_B12_BD"/>
    <property type="match status" value="1"/>
</dbReference>
<dbReference type="OrthoDB" id="9801424at2"/>
<dbReference type="GO" id="GO:0046872">
    <property type="term" value="F:metal ion binding"/>
    <property type="evidence" value="ECO:0007669"/>
    <property type="project" value="UniProtKB-KW"/>
</dbReference>
<evidence type="ECO:0000256" key="4">
    <source>
        <dbReference type="ARBA" id="ARBA00022691"/>
    </source>
</evidence>
<dbReference type="InterPro" id="IPR034466">
    <property type="entry name" value="Methyltransferase_Class_B"/>
</dbReference>
<accession>A0A0M3US64</accession>
<dbReference type="CDD" id="cd01335">
    <property type="entry name" value="Radical_SAM"/>
    <property type="match status" value="1"/>
</dbReference>
<feature type="domain" description="B12-binding" evidence="8">
    <location>
        <begin position="50"/>
        <end position="132"/>
    </location>
</feature>
<dbReference type="SMART" id="SM00729">
    <property type="entry name" value="Elp3"/>
    <property type="match status" value="1"/>
</dbReference>
<dbReference type="PATRIC" id="fig|76859.3.peg.1283"/>
<dbReference type="Proteomes" id="UP000063147">
    <property type="component" value="Chromosome"/>
</dbReference>
<evidence type="ECO:0000259" key="9">
    <source>
        <dbReference type="PROSITE" id="PS51918"/>
    </source>
</evidence>
<dbReference type="InterPro" id="IPR006158">
    <property type="entry name" value="Cobalamin-bd"/>
</dbReference>
<feature type="domain" description="Radical SAM core" evidence="9">
    <location>
        <begin position="152"/>
        <end position="373"/>
    </location>
</feature>
<dbReference type="PROSITE" id="PS51332">
    <property type="entry name" value="B12_BINDING"/>
    <property type="match status" value="1"/>
</dbReference>
<keyword evidence="5" id="KW-0479">Metal-binding</keyword>
<dbReference type="Gene3D" id="3.80.30.20">
    <property type="entry name" value="tm_1862 like domain"/>
    <property type="match status" value="1"/>
</dbReference>
<dbReference type="GO" id="GO:0051539">
    <property type="term" value="F:4 iron, 4 sulfur cluster binding"/>
    <property type="evidence" value="ECO:0007669"/>
    <property type="project" value="UniProtKB-KW"/>
</dbReference>
<keyword evidence="7" id="KW-0411">Iron-sulfur</keyword>
<dbReference type="EMBL" id="CP012713">
    <property type="protein sequence ID" value="ALF17819.1"/>
    <property type="molecule type" value="Genomic_DNA"/>
</dbReference>
<evidence type="ECO:0000256" key="2">
    <source>
        <dbReference type="ARBA" id="ARBA00022603"/>
    </source>
</evidence>
<keyword evidence="3" id="KW-0808">Transferase</keyword>
<dbReference type="PROSITE" id="PS51918">
    <property type="entry name" value="RADICAL_SAM"/>
    <property type="match status" value="1"/>
</dbReference>
<dbReference type="GO" id="GO:0005829">
    <property type="term" value="C:cytosol"/>
    <property type="evidence" value="ECO:0007669"/>
    <property type="project" value="TreeGrafter"/>
</dbReference>
<comment type="cofactor">
    <cofactor evidence="1">
        <name>[4Fe-4S] cluster</name>
        <dbReference type="ChEBI" id="CHEBI:49883"/>
    </cofactor>
</comment>
<dbReference type="AlphaFoldDB" id="A0A0M3US64"/>
<sequence length="444" mass="51707">MKITFILPAIGKKKGQRYIKTWKHMEPLMIAVLKSLTPNDIETNFMDDRNELINYDEKTDLVVISVETYTAKRAYEIAKNFREKGVKVLAGGYHPTVEPEECLENFDSIVVGNAENVWLTMLEDCKNNNLQKRYIGTSTSFAMPDRSIYKDRKYSPLALIETGRGCNFSCEFCAIHSYYEKKYYRRPVEEVVQDIKNSGKKYVFFIDDNFVADHSYALEICKAIAPLKIKWVTQGAITMAKNDELLYWMKKSGCKMVLIGYESMNPNILKDMGKGWRSSVGEINELTKKIHSYGIGIYATFVFGFGDDSQEVFDETVKFAKKHSFFFAAFNHLVPFPKTGVYKRLKEEKRLLSDKWWLDSKYPYGRISFIPLDQTPDELSKKCANARKKFFEWSSILKRAFVQFKRSFDLGMFFIFLTQNFNLKNEVLEKYDLPYADNLDEMPK</sequence>
<evidence type="ECO:0000313" key="11">
    <source>
        <dbReference type="Proteomes" id="UP000063147"/>
    </source>
</evidence>
<dbReference type="InterPro" id="IPR006638">
    <property type="entry name" value="Elp3/MiaA/NifB-like_rSAM"/>
</dbReference>
<evidence type="ECO:0000259" key="8">
    <source>
        <dbReference type="PROSITE" id="PS51332"/>
    </source>
</evidence>
<dbReference type="PANTHER" id="PTHR43409">
    <property type="entry name" value="ANAEROBIC MAGNESIUM-PROTOPORPHYRIN IX MONOMETHYL ESTER CYCLASE-RELATED"/>
    <property type="match status" value="1"/>
</dbReference>
<gene>
    <name evidence="10" type="ORF">RN98_06400</name>
</gene>
<dbReference type="InterPro" id="IPR051198">
    <property type="entry name" value="BchE-like"/>
</dbReference>
<dbReference type="Pfam" id="PF04055">
    <property type="entry name" value="Radical_SAM"/>
    <property type="match status" value="1"/>
</dbReference>
<protein>
    <submittedName>
        <fullName evidence="10">Radical SAM protein</fullName>
    </submittedName>
</protein>
<dbReference type="SFLD" id="SFLDG01082">
    <property type="entry name" value="B12-binding_domain_containing"/>
    <property type="match status" value="1"/>
</dbReference>
<organism evidence="10">
    <name type="scientific">Fusobacterium animalis</name>
    <dbReference type="NCBI Taxonomy" id="76859"/>
    <lineage>
        <taxon>Bacteria</taxon>
        <taxon>Fusobacteriati</taxon>
        <taxon>Fusobacteriota</taxon>
        <taxon>Fusobacteriia</taxon>
        <taxon>Fusobacteriales</taxon>
        <taxon>Fusobacteriaceae</taxon>
        <taxon>Fusobacterium</taxon>
    </lineage>
</organism>